<evidence type="ECO:0000256" key="6">
    <source>
        <dbReference type="ARBA" id="ARBA00023136"/>
    </source>
</evidence>
<gene>
    <name evidence="9" type="ORF">PN925_003451</name>
</gene>
<evidence type="ECO:0000256" key="1">
    <source>
        <dbReference type="ARBA" id="ARBA00004241"/>
    </source>
</evidence>
<evidence type="ECO:0000256" key="2">
    <source>
        <dbReference type="ARBA" id="ARBA00004442"/>
    </source>
</evidence>
<dbReference type="Gene3D" id="3.30.1300.30">
    <property type="entry name" value="GSPII I/J protein-like"/>
    <property type="match status" value="1"/>
</dbReference>
<dbReference type="Pfam" id="PF03895">
    <property type="entry name" value="YadA_anchor"/>
    <property type="match status" value="1"/>
</dbReference>
<dbReference type="GO" id="GO:0009279">
    <property type="term" value="C:cell outer membrane"/>
    <property type="evidence" value="ECO:0007669"/>
    <property type="project" value="UniProtKB-SubCell"/>
</dbReference>
<evidence type="ECO:0000313" key="9">
    <source>
        <dbReference type="EMBL" id="EMO9458044.1"/>
    </source>
</evidence>
<keyword evidence="7" id="KW-0998">Cell outer membrane</keyword>
<dbReference type="AlphaFoldDB" id="A0AAI9HUU5"/>
<comment type="caution">
    <text evidence="9">The sequence shown here is derived from an EMBL/GenBank/DDBJ whole genome shotgun (WGS) entry which is preliminary data.</text>
</comment>
<reference evidence="9" key="1">
    <citation type="submission" date="2024-02" db="EMBL/GenBank/DDBJ databases">
        <authorList>
            <consortium name="Clinical and Environmental Microbiology Branch: Whole genome sequencing antimicrobial resistance pathogens in the healthcare setting"/>
        </authorList>
    </citation>
    <scope>NUCLEOTIDE SEQUENCE</scope>
    <source>
        <strain evidence="9">2023KU-00017</strain>
    </source>
</reference>
<evidence type="ECO:0000256" key="5">
    <source>
        <dbReference type="ARBA" id="ARBA00022729"/>
    </source>
</evidence>
<dbReference type="GO" id="GO:0009986">
    <property type="term" value="C:cell surface"/>
    <property type="evidence" value="ECO:0007669"/>
    <property type="project" value="UniProtKB-SubCell"/>
</dbReference>
<sequence length="63" mass="6586">MANIPYTPDTDFSAGIGIGNYRNGNALAAGAQYQVRRDVNLRGSVSWNDSDSAVLGAGLAIGW</sequence>
<keyword evidence="4" id="KW-0812">Transmembrane</keyword>
<dbReference type="InterPro" id="IPR045584">
    <property type="entry name" value="Pilin-like"/>
</dbReference>
<keyword evidence="6" id="KW-0472">Membrane</keyword>
<proteinExistence type="predicted"/>
<comment type="subcellular location">
    <subcellularLocation>
        <location evidence="2">Cell outer membrane</location>
    </subcellularLocation>
    <subcellularLocation>
        <location evidence="1">Cell surface</location>
    </subcellularLocation>
</comment>
<dbReference type="InterPro" id="IPR005594">
    <property type="entry name" value="YadA_C"/>
</dbReference>
<evidence type="ECO:0000259" key="8">
    <source>
        <dbReference type="Pfam" id="PF03895"/>
    </source>
</evidence>
<organism evidence="9">
    <name type="scientific">Morganella morganii</name>
    <name type="common">Proteus morganii</name>
    <dbReference type="NCBI Taxonomy" id="582"/>
    <lineage>
        <taxon>Bacteria</taxon>
        <taxon>Pseudomonadati</taxon>
        <taxon>Pseudomonadota</taxon>
        <taxon>Gammaproteobacteria</taxon>
        <taxon>Enterobacterales</taxon>
        <taxon>Morganellaceae</taxon>
        <taxon>Morganella</taxon>
    </lineage>
</organism>
<accession>A0AAI9HUU5</accession>
<evidence type="ECO:0000256" key="7">
    <source>
        <dbReference type="ARBA" id="ARBA00023237"/>
    </source>
</evidence>
<dbReference type="EMBL" id="ABKJEP030000068">
    <property type="protein sequence ID" value="EMO9458044.1"/>
    <property type="molecule type" value="Genomic_DNA"/>
</dbReference>
<keyword evidence="3" id="KW-1134">Transmembrane beta strand</keyword>
<keyword evidence="5" id="KW-0732">Signal</keyword>
<evidence type="ECO:0000256" key="3">
    <source>
        <dbReference type="ARBA" id="ARBA00022452"/>
    </source>
</evidence>
<name>A0AAI9HUU5_MORMO</name>
<protein>
    <submittedName>
        <fullName evidence="9">YadA-like family protein</fullName>
    </submittedName>
</protein>
<feature type="domain" description="Trimeric autotransporter adhesin YadA-like C-terminal membrane anchor" evidence="8">
    <location>
        <begin position="7"/>
        <end position="63"/>
    </location>
</feature>
<dbReference type="SUPFAM" id="SSF54523">
    <property type="entry name" value="Pili subunits"/>
    <property type="match status" value="1"/>
</dbReference>
<evidence type="ECO:0000256" key="4">
    <source>
        <dbReference type="ARBA" id="ARBA00022692"/>
    </source>
</evidence>